<comment type="caution">
    <text evidence="1">The sequence shown here is derived from an EMBL/GenBank/DDBJ whole genome shotgun (WGS) entry which is preliminary data.</text>
</comment>
<protein>
    <submittedName>
        <fullName evidence="1">9088_t:CDS:1</fullName>
    </submittedName>
</protein>
<organism evidence="1 2">
    <name type="scientific">Racocetra persica</name>
    <dbReference type="NCBI Taxonomy" id="160502"/>
    <lineage>
        <taxon>Eukaryota</taxon>
        <taxon>Fungi</taxon>
        <taxon>Fungi incertae sedis</taxon>
        <taxon>Mucoromycota</taxon>
        <taxon>Glomeromycotina</taxon>
        <taxon>Glomeromycetes</taxon>
        <taxon>Diversisporales</taxon>
        <taxon>Gigasporaceae</taxon>
        <taxon>Racocetra</taxon>
    </lineage>
</organism>
<proteinExistence type="predicted"/>
<evidence type="ECO:0000313" key="1">
    <source>
        <dbReference type="EMBL" id="CAG8759844.1"/>
    </source>
</evidence>
<feature type="non-terminal residue" evidence="1">
    <location>
        <position position="1"/>
    </location>
</feature>
<reference evidence="1" key="1">
    <citation type="submission" date="2021-06" db="EMBL/GenBank/DDBJ databases">
        <authorList>
            <person name="Kallberg Y."/>
            <person name="Tangrot J."/>
            <person name="Rosling A."/>
        </authorList>
    </citation>
    <scope>NUCLEOTIDE SEQUENCE</scope>
    <source>
        <strain evidence="1">MA461A</strain>
    </source>
</reference>
<name>A0ACA9QPN7_9GLOM</name>
<dbReference type="EMBL" id="CAJVQC010035777">
    <property type="protein sequence ID" value="CAG8759844.1"/>
    <property type="molecule type" value="Genomic_DNA"/>
</dbReference>
<keyword evidence="2" id="KW-1185">Reference proteome</keyword>
<evidence type="ECO:0000313" key="2">
    <source>
        <dbReference type="Proteomes" id="UP000789920"/>
    </source>
</evidence>
<gene>
    <name evidence="1" type="ORF">RPERSI_LOCUS15110</name>
</gene>
<dbReference type="Proteomes" id="UP000789920">
    <property type="component" value="Unassembled WGS sequence"/>
</dbReference>
<accession>A0ACA9QPN7</accession>
<sequence length="46" mass="5340">LLAYFVFIFYVSVKTDQNLQTDYMFNVVTTNAALNILRLSKHRLSA</sequence>